<evidence type="ECO:0000313" key="1">
    <source>
        <dbReference type="EMBL" id="CAB9503035.1"/>
    </source>
</evidence>
<sequence length="180" mass="19797">MNHTNTSGSIEISKLQALSDLHVLVISRASLRLVQAAHEEDKSKLTNAVLEDACRHGASPSVLRFLVKKKGLDEEGICMLMAKTFLAAIPLLNMLDSMIMMLPKKATFHLRGNEYLPWASLFHGTMKASMGDPAVKALGSVMEKVESIIISRSELKEEGIKKVLAMLCRSGNKTENVHLK</sequence>
<gene>
    <name evidence="1" type="ORF">SEMRO_154_G070040.1</name>
</gene>
<dbReference type="EMBL" id="CAICTM010000153">
    <property type="protein sequence ID" value="CAB9503035.1"/>
    <property type="molecule type" value="Genomic_DNA"/>
</dbReference>
<name>A0A9N8H8A2_9STRA</name>
<comment type="caution">
    <text evidence="1">The sequence shown here is derived from an EMBL/GenBank/DDBJ whole genome shotgun (WGS) entry which is preliminary data.</text>
</comment>
<dbReference type="Proteomes" id="UP001153069">
    <property type="component" value="Unassembled WGS sequence"/>
</dbReference>
<protein>
    <submittedName>
        <fullName evidence="1">Uncharacterized protein</fullName>
    </submittedName>
</protein>
<dbReference type="AlphaFoldDB" id="A0A9N8H8A2"/>
<proteinExistence type="predicted"/>
<keyword evidence="2" id="KW-1185">Reference proteome</keyword>
<organism evidence="1 2">
    <name type="scientific">Seminavis robusta</name>
    <dbReference type="NCBI Taxonomy" id="568900"/>
    <lineage>
        <taxon>Eukaryota</taxon>
        <taxon>Sar</taxon>
        <taxon>Stramenopiles</taxon>
        <taxon>Ochrophyta</taxon>
        <taxon>Bacillariophyta</taxon>
        <taxon>Bacillariophyceae</taxon>
        <taxon>Bacillariophycidae</taxon>
        <taxon>Naviculales</taxon>
        <taxon>Naviculaceae</taxon>
        <taxon>Seminavis</taxon>
    </lineage>
</organism>
<accession>A0A9N8H8A2</accession>
<evidence type="ECO:0000313" key="2">
    <source>
        <dbReference type="Proteomes" id="UP001153069"/>
    </source>
</evidence>
<reference evidence="1" key="1">
    <citation type="submission" date="2020-06" db="EMBL/GenBank/DDBJ databases">
        <authorList>
            <consortium name="Plant Systems Biology data submission"/>
        </authorList>
    </citation>
    <scope>NUCLEOTIDE SEQUENCE</scope>
    <source>
        <strain evidence="1">D6</strain>
    </source>
</reference>